<dbReference type="InterPro" id="IPR008920">
    <property type="entry name" value="TF_FadR/GntR_C"/>
</dbReference>
<dbReference type="SUPFAM" id="SSF46785">
    <property type="entry name" value="Winged helix' DNA-binding domain"/>
    <property type="match status" value="1"/>
</dbReference>
<evidence type="ECO:0000259" key="5">
    <source>
        <dbReference type="PROSITE" id="PS50949"/>
    </source>
</evidence>
<dbReference type="Proteomes" id="UP001157440">
    <property type="component" value="Unassembled WGS sequence"/>
</dbReference>
<feature type="compositionally biased region" description="Low complexity" evidence="4">
    <location>
        <begin position="14"/>
        <end position="24"/>
    </location>
</feature>
<evidence type="ECO:0000256" key="2">
    <source>
        <dbReference type="ARBA" id="ARBA00023125"/>
    </source>
</evidence>
<evidence type="ECO:0000256" key="4">
    <source>
        <dbReference type="SAM" id="MobiDB-lite"/>
    </source>
</evidence>
<comment type="caution">
    <text evidence="6">The sequence shown here is derived from an EMBL/GenBank/DDBJ whole genome shotgun (WGS) entry which is preliminary data.</text>
</comment>
<dbReference type="GO" id="GO:0003700">
    <property type="term" value="F:DNA-binding transcription factor activity"/>
    <property type="evidence" value="ECO:0007669"/>
    <property type="project" value="InterPro"/>
</dbReference>
<evidence type="ECO:0000313" key="6">
    <source>
        <dbReference type="EMBL" id="GLS69740.1"/>
    </source>
</evidence>
<keyword evidence="7" id="KW-1185">Reference proteome</keyword>
<dbReference type="InterPro" id="IPR036390">
    <property type="entry name" value="WH_DNA-bd_sf"/>
</dbReference>
<feature type="region of interest" description="Disordered" evidence="4">
    <location>
        <begin position="1"/>
        <end position="24"/>
    </location>
</feature>
<dbReference type="SMART" id="SM00345">
    <property type="entry name" value="HTH_GNTR"/>
    <property type="match status" value="1"/>
</dbReference>
<organism evidence="6 7">
    <name type="scientific">Methylobacterium tardum</name>
    <dbReference type="NCBI Taxonomy" id="374432"/>
    <lineage>
        <taxon>Bacteria</taxon>
        <taxon>Pseudomonadati</taxon>
        <taxon>Pseudomonadota</taxon>
        <taxon>Alphaproteobacteria</taxon>
        <taxon>Hyphomicrobiales</taxon>
        <taxon>Methylobacteriaceae</taxon>
        <taxon>Methylobacterium</taxon>
    </lineage>
</organism>
<reference evidence="7" key="1">
    <citation type="journal article" date="2019" name="Int. J. Syst. Evol. Microbiol.">
        <title>The Global Catalogue of Microorganisms (GCM) 10K type strain sequencing project: providing services to taxonomists for standard genome sequencing and annotation.</title>
        <authorList>
            <consortium name="The Broad Institute Genomics Platform"/>
            <consortium name="The Broad Institute Genome Sequencing Center for Infectious Disease"/>
            <person name="Wu L."/>
            <person name="Ma J."/>
        </authorList>
    </citation>
    <scope>NUCLEOTIDE SEQUENCE [LARGE SCALE GENOMIC DNA]</scope>
    <source>
        <strain evidence="7">NBRC 103632</strain>
    </source>
</reference>
<dbReference type="InterPro" id="IPR011711">
    <property type="entry name" value="GntR_C"/>
</dbReference>
<dbReference type="SMART" id="SM00895">
    <property type="entry name" value="FCD"/>
    <property type="match status" value="1"/>
</dbReference>
<dbReference type="GO" id="GO:0003677">
    <property type="term" value="F:DNA binding"/>
    <property type="evidence" value="ECO:0007669"/>
    <property type="project" value="UniProtKB-KW"/>
</dbReference>
<keyword evidence="1" id="KW-0805">Transcription regulation</keyword>
<evidence type="ECO:0000256" key="3">
    <source>
        <dbReference type="ARBA" id="ARBA00023163"/>
    </source>
</evidence>
<dbReference type="RefSeq" id="WP_238194560.1">
    <property type="nucleotide sequence ID" value="NZ_BPQZ01000002.1"/>
</dbReference>
<dbReference type="SUPFAM" id="SSF48008">
    <property type="entry name" value="GntR ligand-binding domain-like"/>
    <property type="match status" value="1"/>
</dbReference>
<accession>A0AA37TAF7</accession>
<dbReference type="EMBL" id="BSPL01000011">
    <property type="protein sequence ID" value="GLS69740.1"/>
    <property type="molecule type" value="Genomic_DNA"/>
</dbReference>
<keyword evidence="3" id="KW-0804">Transcription</keyword>
<evidence type="ECO:0000256" key="1">
    <source>
        <dbReference type="ARBA" id="ARBA00023015"/>
    </source>
</evidence>
<dbReference type="CDD" id="cd07377">
    <property type="entry name" value="WHTH_GntR"/>
    <property type="match status" value="1"/>
</dbReference>
<evidence type="ECO:0000313" key="7">
    <source>
        <dbReference type="Proteomes" id="UP001157440"/>
    </source>
</evidence>
<dbReference type="Gene3D" id="1.10.10.10">
    <property type="entry name" value="Winged helix-like DNA-binding domain superfamily/Winged helix DNA-binding domain"/>
    <property type="match status" value="1"/>
</dbReference>
<name>A0AA37TAF7_9HYPH</name>
<proteinExistence type="predicted"/>
<protein>
    <submittedName>
        <fullName evidence="6">GntR family transcriptional regulator</fullName>
    </submittedName>
</protein>
<dbReference type="PROSITE" id="PS50949">
    <property type="entry name" value="HTH_GNTR"/>
    <property type="match status" value="1"/>
</dbReference>
<dbReference type="Pfam" id="PF00392">
    <property type="entry name" value="GntR"/>
    <property type="match status" value="1"/>
</dbReference>
<dbReference type="Pfam" id="PF07729">
    <property type="entry name" value="FCD"/>
    <property type="match status" value="1"/>
</dbReference>
<dbReference type="Gene3D" id="1.20.120.530">
    <property type="entry name" value="GntR ligand-binding domain-like"/>
    <property type="match status" value="1"/>
</dbReference>
<dbReference type="InterPro" id="IPR000524">
    <property type="entry name" value="Tscrpt_reg_HTH_GntR"/>
</dbReference>
<dbReference type="AlphaFoldDB" id="A0AA37TAF7"/>
<dbReference type="InterPro" id="IPR036388">
    <property type="entry name" value="WH-like_DNA-bd_sf"/>
</dbReference>
<keyword evidence="2" id="KW-0238">DNA-binding</keyword>
<dbReference type="PANTHER" id="PTHR43537:SF44">
    <property type="entry name" value="GNTR FAMILY REGULATORY PROTEIN"/>
    <property type="match status" value="1"/>
</dbReference>
<dbReference type="PRINTS" id="PR00035">
    <property type="entry name" value="HTHGNTR"/>
</dbReference>
<feature type="domain" description="HTH gntR-type" evidence="5">
    <location>
        <begin position="26"/>
        <end position="94"/>
    </location>
</feature>
<dbReference type="PANTHER" id="PTHR43537">
    <property type="entry name" value="TRANSCRIPTIONAL REGULATOR, GNTR FAMILY"/>
    <property type="match status" value="1"/>
</dbReference>
<sequence>MSSALPDGAEASDPASRPVTVPVRPTAPADGIYRAILAGIANGTYAAHARLPGEHDLARHFRVSRPVVRAALDRLRREGAIVSRQGAGSFVRPRGASPAPGFAPVESIADIQRCYEFRLTIEPDAAGHAAARRDATALARIEAALDLLTVATRQEQHREDADFAFHHAVATAANNHYFAASLQALQSHIAVGMKIHGLALLGPNSGLRGVLEEHRGIFAAIRDGDAEAARARMDAHIRRSRDRLFEGRLLDLSMSPP</sequence>
<gene>
    <name evidence="6" type="ORF">GCM10007890_17530</name>
</gene>